<accession>A0A0P0X7I9</accession>
<gene>
    <name evidence="2" type="ordered locus">Os07g0559550</name>
    <name evidence="2" type="ORF">OSNPB_070559550</name>
</gene>
<evidence type="ECO:0000313" key="3">
    <source>
        <dbReference type="Proteomes" id="UP000059680"/>
    </source>
</evidence>
<dbReference type="Proteomes" id="UP000059680">
    <property type="component" value="Chromosome 7"/>
</dbReference>
<dbReference type="SMR" id="A0A0P0X7I9"/>
<feature type="compositionally biased region" description="Pro residues" evidence="1">
    <location>
        <begin position="33"/>
        <end position="53"/>
    </location>
</feature>
<proteinExistence type="predicted"/>
<dbReference type="AlphaFoldDB" id="A0A0P0X7I9"/>
<dbReference type="PaxDb" id="39947-A0A0P0X7I9"/>
<feature type="compositionally biased region" description="Pro residues" evidence="1">
    <location>
        <begin position="1"/>
        <end position="22"/>
    </location>
</feature>
<reference evidence="2 3" key="2">
    <citation type="journal article" date="2013" name="Plant Cell Physiol.">
        <title>Rice Annotation Project Database (RAP-DB): an integrative and interactive database for rice genomics.</title>
        <authorList>
            <person name="Sakai H."/>
            <person name="Lee S.S."/>
            <person name="Tanaka T."/>
            <person name="Numa H."/>
            <person name="Kim J."/>
            <person name="Kawahara Y."/>
            <person name="Wakimoto H."/>
            <person name="Yang C.C."/>
            <person name="Iwamoto M."/>
            <person name="Abe T."/>
            <person name="Yamada Y."/>
            <person name="Muto A."/>
            <person name="Inokuchi H."/>
            <person name="Ikemura T."/>
            <person name="Matsumoto T."/>
            <person name="Sasaki T."/>
            <person name="Itoh T."/>
        </authorList>
    </citation>
    <scope>NUCLEOTIDE SEQUENCE [LARGE SCALE GENOMIC DNA]</scope>
    <source>
        <strain evidence="3">cv. Nipponbare</strain>
    </source>
</reference>
<organism evidence="2 3">
    <name type="scientific">Oryza sativa subsp. japonica</name>
    <name type="common">Rice</name>
    <dbReference type="NCBI Taxonomy" id="39947"/>
    <lineage>
        <taxon>Eukaryota</taxon>
        <taxon>Viridiplantae</taxon>
        <taxon>Streptophyta</taxon>
        <taxon>Embryophyta</taxon>
        <taxon>Tracheophyta</taxon>
        <taxon>Spermatophyta</taxon>
        <taxon>Magnoliopsida</taxon>
        <taxon>Liliopsida</taxon>
        <taxon>Poales</taxon>
        <taxon>Poaceae</taxon>
        <taxon>BOP clade</taxon>
        <taxon>Oryzoideae</taxon>
        <taxon>Oryzeae</taxon>
        <taxon>Oryzinae</taxon>
        <taxon>Oryza</taxon>
        <taxon>Oryza sativa</taxon>
    </lineage>
</organism>
<evidence type="ECO:0000256" key="1">
    <source>
        <dbReference type="SAM" id="MobiDB-lite"/>
    </source>
</evidence>
<keyword evidence="3" id="KW-1185">Reference proteome</keyword>
<name>A0A0P0X7I9_ORYSJ</name>
<feature type="compositionally biased region" description="Low complexity" evidence="1">
    <location>
        <begin position="23"/>
        <end position="32"/>
    </location>
</feature>
<reference evidence="3" key="1">
    <citation type="journal article" date="2005" name="Nature">
        <title>The map-based sequence of the rice genome.</title>
        <authorList>
            <consortium name="International rice genome sequencing project (IRGSP)"/>
            <person name="Matsumoto T."/>
            <person name="Wu J."/>
            <person name="Kanamori H."/>
            <person name="Katayose Y."/>
            <person name="Fujisawa M."/>
            <person name="Namiki N."/>
            <person name="Mizuno H."/>
            <person name="Yamamoto K."/>
            <person name="Antonio B.A."/>
            <person name="Baba T."/>
            <person name="Sakata K."/>
            <person name="Nagamura Y."/>
            <person name="Aoki H."/>
            <person name="Arikawa K."/>
            <person name="Arita K."/>
            <person name="Bito T."/>
            <person name="Chiden Y."/>
            <person name="Fujitsuka N."/>
            <person name="Fukunaka R."/>
            <person name="Hamada M."/>
            <person name="Harada C."/>
            <person name="Hayashi A."/>
            <person name="Hijishita S."/>
            <person name="Honda M."/>
            <person name="Hosokawa S."/>
            <person name="Ichikawa Y."/>
            <person name="Idonuma A."/>
            <person name="Iijima M."/>
            <person name="Ikeda M."/>
            <person name="Ikeno M."/>
            <person name="Ito K."/>
            <person name="Ito S."/>
            <person name="Ito T."/>
            <person name="Ito Y."/>
            <person name="Ito Y."/>
            <person name="Iwabuchi A."/>
            <person name="Kamiya K."/>
            <person name="Karasawa W."/>
            <person name="Kurita K."/>
            <person name="Katagiri S."/>
            <person name="Kikuta A."/>
            <person name="Kobayashi H."/>
            <person name="Kobayashi N."/>
            <person name="Machita K."/>
            <person name="Maehara T."/>
            <person name="Masukawa M."/>
            <person name="Mizubayashi T."/>
            <person name="Mukai Y."/>
            <person name="Nagasaki H."/>
            <person name="Nagata Y."/>
            <person name="Naito S."/>
            <person name="Nakashima M."/>
            <person name="Nakama Y."/>
            <person name="Nakamichi Y."/>
            <person name="Nakamura M."/>
            <person name="Meguro A."/>
            <person name="Negishi M."/>
            <person name="Ohta I."/>
            <person name="Ohta T."/>
            <person name="Okamoto M."/>
            <person name="Ono N."/>
            <person name="Saji S."/>
            <person name="Sakaguchi M."/>
            <person name="Sakai K."/>
            <person name="Shibata M."/>
            <person name="Shimokawa T."/>
            <person name="Song J."/>
            <person name="Takazaki Y."/>
            <person name="Terasawa K."/>
            <person name="Tsugane M."/>
            <person name="Tsuji K."/>
            <person name="Ueda S."/>
            <person name="Waki K."/>
            <person name="Yamagata H."/>
            <person name="Yamamoto M."/>
            <person name="Yamamoto S."/>
            <person name="Yamane H."/>
            <person name="Yoshiki S."/>
            <person name="Yoshihara R."/>
            <person name="Yukawa K."/>
            <person name="Zhong H."/>
            <person name="Yano M."/>
            <person name="Yuan Q."/>
            <person name="Ouyang S."/>
            <person name="Liu J."/>
            <person name="Jones K.M."/>
            <person name="Gansberger K."/>
            <person name="Moffat K."/>
            <person name="Hill J."/>
            <person name="Bera J."/>
            <person name="Fadrosh D."/>
            <person name="Jin S."/>
            <person name="Johri S."/>
            <person name="Kim M."/>
            <person name="Overton L."/>
            <person name="Reardon M."/>
            <person name="Tsitrin T."/>
            <person name="Vuong H."/>
            <person name="Weaver B."/>
            <person name="Ciecko A."/>
            <person name="Tallon L."/>
            <person name="Jackson J."/>
            <person name="Pai G."/>
            <person name="Aken S.V."/>
            <person name="Utterback T."/>
            <person name="Reidmuller S."/>
            <person name="Feldblyum T."/>
            <person name="Hsiao J."/>
            <person name="Zismann V."/>
            <person name="Iobst S."/>
            <person name="de Vazeille A.R."/>
            <person name="Buell C.R."/>
            <person name="Ying K."/>
            <person name="Li Y."/>
            <person name="Lu T."/>
            <person name="Huang Y."/>
            <person name="Zhao Q."/>
            <person name="Feng Q."/>
            <person name="Zhang L."/>
            <person name="Zhu J."/>
            <person name="Weng Q."/>
            <person name="Mu J."/>
            <person name="Lu Y."/>
            <person name="Fan D."/>
            <person name="Liu Y."/>
            <person name="Guan J."/>
            <person name="Zhang Y."/>
            <person name="Yu S."/>
            <person name="Liu X."/>
            <person name="Zhang Y."/>
            <person name="Hong G."/>
            <person name="Han B."/>
            <person name="Choisne N."/>
            <person name="Demange N."/>
            <person name="Orjeda G."/>
            <person name="Samain S."/>
            <person name="Cattolico L."/>
            <person name="Pelletier E."/>
            <person name="Couloux A."/>
            <person name="Segurens B."/>
            <person name="Wincker P."/>
            <person name="D'Hont A."/>
            <person name="Scarpelli C."/>
            <person name="Weissenbach J."/>
            <person name="Salanoubat M."/>
            <person name="Quetier F."/>
            <person name="Yu Y."/>
            <person name="Kim H.R."/>
            <person name="Rambo T."/>
            <person name="Currie J."/>
            <person name="Collura K."/>
            <person name="Luo M."/>
            <person name="Yang T."/>
            <person name="Ammiraju J.S.S."/>
            <person name="Engler F."/>
            <person name="Soderlund C."/>
            <person name="Wing R.A."/>
            <person name="Palmer L.E."/>
            <person name="de la Bastide M."/>
            <person name="Spiegel L."/>
            <person name="Nascimento L."/>
            <person name="Zutavern T."/>
            <person name="O'Shaughnessy A."/>
            <person name="Dike S."/>
            <person name="Dedhia N."/>
            <person name="Preston R."/>
            <person name="Balija V."/>
            <person name="McCombie W.R."/>
            <person name="Chow T."/>
            <person name="Chen H."/>
            <person name="Chung M."/>
            <person name="Chen C."/>
            <person name="Shaw J."/>
            <person name="Wu H."/>
            <person name="Hsiao K."/>
            <person name="Chao Y."/>
            <person name="Chu M."/>
            <person name="Cheng C."/>
            <person name="Hour A."/>
            <person name="Lee P."/>
            <person name="Lin S."/>
            <person name="Lin Y."/>
            <person name="Liou J."/>
            <person name="Liu S."/>
            <person name="Hsing Y."/>
            <person name="Raghuvanshi S."/>
            <person name="Mohanty A."/>
            <person name="Bharti A.K."/>
            <person name="Gaur A."/>
            <person name="Gupta V."/>
            <person name="Kumar D."/>
            <person name="Ravi V."/>
            <person name="Vij S."/>
            <person name="Kapur A."/>
            <person name="Khurana P."/>
            <person name="Khurana P."/>
            <person name="Khurana J.P."/>
            <person name="Tyagi A.K."/>
            <person name="Gaikwad K."/>
            <person name="Singh A."/>
            <person name="Dalal V."/>
            <person name="Srivastava S."/>
            <person name="Dixit A."/>
            <person name="Pal A.K."/>
            <person name="Ghazi I.A."/>
            <person name="Yadav M."/>
            <person name="Pandit A."/>
            <person name="Bhargava A."/>
            <person name="Sureshbabu K."/>
            <person name="Batra K."/>
            <person name="Sharma T.R."/>
            <person name="Mohapatra T."/>
            <person name="Singh N.K."/>
            <person name="Messing J."/>
            <person name="Nelson A.B."/>
            <person name="Fuks G."/>
            <person name="Kavchok S."/>
            <person name="Keizer G."/>
            <person name="Linton E."/>
            <person name="Llaca V."/>
            <person name="Song R."/>
            <person name="Tanyolac B."/>
            <person name="Young S."/>
            <person name="Ho-Il K."/>
            <person name="Hahn J.H."/>
            <person name="Sangsakoo G."/>
            <person name="Vanavichit A."/>
            <person name="de Mattos Luiz.A.T."/>
            <person name="Zimmer P.D."/>
            <person name="Malone G."/>
            <person name="Dellagostin O."/>
            <person name="de Oliveira A.C."/>
            <person name="Bevan M."/>
            <person name="Bancroft I."/>
            <person name="Minx P."/>
            <person name="Cordum H."/>
            <person name="Wilson R."/>
            <person name="Cheng Z."/>
            <person name="Jin W."/>
            <person name="Jiang J."/>
            <person name="Leong S.A."/>
            <person name="Iwama H."/>
            <person name="Gojobori T."/>
            <person name="Itoh T."/>
            <person name="Niimura Y."/>
            <person name="Fujii Y."/>
            <person name="Habara T."/>
            <person name="Sakai H."/>
            <person name="Sato Y."/>
            <person name="Wilson G."/>
            <person name="Kumar K."/>
            <person name="McCouch S."/>
            <person name="Juretic N."/>
            <person name="Hoen D."/>
            <person name="Wright S."/>
            <person name="Bruskiewich R."/>
            <person name="Bureau T."/>
            <person name="Miyao A."/>
            <person name="Hirochika H."/>
            <person name="Nishikawa T."/>
            <person name="Kadowaki K."/>
            <person name="Sugiura M."/>
            <person name="Burr B."/>
            <person name="Sasaki T."/>
        </authorList>
    </citation>
    <scope>NUCLEOTIDE SEQUENCE [LARGE SCALE GENOMIC DNA]</scope>
    <source>
        <strain evidence="3">cv. Nipponbare</strain>
    </source>
</reference>
<dbReference type="Gramene" id="Os07t0559550-00">
    <property type="protein sequence ID" value="Os07t0559550-00"/>
    <property type="gene ID" value="Os07g0559550"/>
</dbReference>
<reference evidence="2 3" key="3">
    <citation type="journal article" date="2013" name="Rice">
        <title>Improvement of the Oryza sativa Nipponbare reference genome using next generation sequence and optical map data.</title>
        <authorList>
            <person name="Kawahara Y."/>
            <person name="de la Bastide M."/>
            <person name="Hamilton J.P."/>
            <person name="Kanamori H."/>
            <person name="McCombie W.R."/>
            <person name="Ouyang S."/>
            <person name="Schwartz D.C."/>
            <person name="Tanaka T."/>
            <person name="Wu J."/>
            <person name="Zhou S."/>
            <person name="Childs K.L."/>
            <person name="Davidson R.M."/>
            <person name="Lin H."/>
            <person name="Quesada-Ocampo L."/>
            <person name="Vaillancourt B."/>
            <person name="Sakai H."/>
            <person name="Lee S.S."/>
            <person name="Kim J."/>
            <person name="Numa H."/>
            <person name="Itoh T."/>
            <person name="Buell C.R."/>
            <person name="Matsumoto T."/>
        </authorList>
    </citation>
    <scope>NUCLEOTIDE SEQUENCE [LARGE SCALE GENOMIC DNA]</scope>
    <source>
        <strain evidence="3">cv. Nipponbare</strain>
    </source>
</reference>
<feature type="region of interest" description="Disordered" evidence="1">
    <location>
        <begin position="1"/>
        <end position="84"/>
    </location>
</feature>
<protein>
    <submittedName>
        <fullName evidence="2">Os07g0559550 protein</fullName>
    </submittedName>
</protein>
<sequence>PPPAAGPRAPSAPPPRPPPATPRTPASRTAPAAPAPARPPPPPPPADPAPTPSRCPCQNTTTAAAPCGDLGSEAGWECAGERVL</sequence>
<feature type="non-terminal residue" evidence="2">
    <location>
        <position position="1"/>
    </location>
</feature>
<dbReference type="InParanoid" id="A0A0P0X7I9"/>
<evidence type="ECO:0000313" key="2">
    <source>
        <dbReference type="EMBL" id="BAT02129.1"/>
    </source>
</evidence>
<dbReference type="EMBL" id="AP014963">
    <property type="protein sequence ID" value="BAT02129.1"/>
    <property type="molecule type" value="Genomic_DNA"/>
</dbReference>